<gene>
    <name evidence="1" type="ORF">CMPG5300_0720</name>
</gene>
<proteinExistence type="predicted"/>
<protein>
    <recommendedName>
        <fullName evidence="3">Inner membrane protein</fullName>
    </recommendedName>
</protein>
<evidence type="ECO:0000313" key="1">
    <source>
        <dbReference type="EMBL" id="KGH43854.1"/>
    </source>
</evidence>
<reference evidence="1 2" key="1">
    <citation type="journal article" date="2014" name="Genome Announc.">
        <title>Draft Genome Sequence of Lactobacillus plantarum CMPG5300, a Human Vaginal Isolate.</title>
        <authorList>
            <person name="Malik S."/>
            <person name="Siezen R.J."/>
            <person name="Renckens B."/>
            <person name="Vaneechoutte M."/>
            <person name="Vanderleyden J."/>
            <person name="Lebeer S."/>
        </authorList>
    </citation>
    <scope>NUCLEOTIDE SEQUENCE [LARGE SCALE GENOMIC DNA]</scope>
    <source>
        <strain evidence="1 2">CMPG5300</strain>
    </source>
</reference>
<dbReference type="AlphaFoldDB" id="A0AAW3FS41"/>
<dbReference type="InterPro" id="IPR014948">
    <property type="entry name" value="BrxA"/>
</dbReference>
<name>A0AAW3FS41_LACPN</name>
<dbReference type="RefSeq" id="WP_047672901.1">
    <property type="nucleotide sequence ID" value="NZ_CM002918.1"/>
</dbReference>
<comment type="caution">
    <text evidence="1">The sequence shown here is derived from an EMBL/GenBank/DDBJ whole genome shotgun (WGS) entry which is preliminary data.</text>
</comment>
<evidence type="ECO:0000313" key="2">
    <source>
        <dbReference type="Proteomes" id="UP000029801"/>
    </source>
</evidence>
<dbReference type="InterPro" id="IPR023137">
    <property type="entry name" value="BrxA_sf"/>
</dbReference>
<dbReference type="EMBL" id="AXZV01000003">
    <property type="protein sequence ID" value="KGH43854.1"/>
    <property type="molecule type" value="Genomic_DNA"/>
</dbReference>
<evidence type="ECO:0008006" key="3">
    <source>
        <dbReference type="Google" id="ProtNLM"/>
    </source>
</evidence>
<accession>A0AAW3FS41</accession>
<sequence length="197" mass="23303">MPKYSATMVSHSFWFAEFQAYIELLNAGYSEDDIRAKAEEDNYFKQKTAARTQDLLKVLKKRLVTLDQDYFVLFPSLDISNQKLVNLISIMNMNRLFNEFMYEVYRGELLLGDARLHDYEIEDFFNRKRVENAQIADWTEETVERLAGIFKTFCREAELLKDRGDYDEVNRPMLDLRLEDLLQAKHAHRNLAVLLGR</sequence>
<dbReference type="Pfam" id="PF08849">
    <property type="entry name" value="BrxA"/>
    <property type="match status" value="1"/>
</dbReference>
<organism evidence="1 2">
    <name type="scientific">Lactiplantibacillus plantarum CMPG5300</name>
    <dbReference type="NCBI Taxonomy" id="1304889"/>
    <lineage>
        <taxon>Bacteria</taxon>
        <taxon>Bacillati</taxon>
        <taxon>Bacillota</taxon>
        <taxon>Bacilli</taxon>
        <taxon>Lactobacillales</taxon>
        <taxon>Lactobacillaceae</taxon>
        <taxon>Lactiplantibacillus</taxon>
    </lineage>
</organism>
<dbReference type="Proteomes" id="UP000029801">
    <property type="component" value="Chromosome"/>
</dbReference>
<dbReference type="Gene3D" id="1.10.3540.10">
    <property type="entry name" value="uncharacterized protein from magnetospirillum magneticum domain"/>
    <property type="match status" value="1"/>
</dbReference>